<dbReference type="PANTHER" id="PTHR22893:SF129">
    <property type="entry name" value="FLAVIN OXIDOREDUCTASE HXNT"/>
    <property type="match status" value="1"/>
</dbReference>
<feature type="domain" description="NADH:flavin oxidoreductase/NADH oxidase N-terminal" evidence="1">
    <location>
        <begin position="4"/>
        <end position="186"/>
    </location>
</feature>
<dbReference type="AlphaFoldDB" id="A0A010QS78"/>
<sequence length="220" mass="24923">MRTGANGYLLEQFLHDNINTRTDEYGGSIENRSRFLFEVLSAVSAAIGPEKVGVRLSPYNYFQGTRDSNPNKHWSFISQKIAEMPETEKPAYVHMIEPRFDEVLDEEQKLASLSGTKPEATQTNNLTQFRDILKPAGIHFFAAGNFNRDNAVTKLKSGEADAIVFGRYFIANPDLVERLKNGWELNPYDRTTFYGAEPPEKGYNDYEFYKVDNAEVTASA</sequence>
<protein>
    <submittedName>
        <fullName evidence="2">NADH:flavin oxidoreductase/NADH oxidase</fullName>
    </submittedName>
</protein>
<dbReference type="OrthoDB" id="276546at2759"/>
<dbReference type="KEGG" id="cfj:CFIO01_01347"/>
<dbReference type="InterPro" id="IPR045247">
    <property type="entry name" value="Oye-like"/>
</dbReference>
<dbReference type="GO" id="GO:0010181">
    <property type="term" value="F:FMN binding"/>
    <property type="evidence" value="ECO:0007669"/>
    <property type="project" value="InterPro"/>
</dbReference>
<accession>A0A010QS78</accession>
<dbReference type="PANTHER" id="PTHR22893">
    <property type="entry name" value="NADH OXIDOREDUCTASE-RELATED"/>
    <property type="match status" value="1"/>
</dbReference>
<gene>
    <name evidence="2" type="ORF">CFIO01_01347</name>
</gene>
<evidence type="ECO:0000259" key="1">
    <source>
        <dbReference type="Pfam" id="PF00724"/>
    </source>
</evidence>
<dbReference type="HOGENOM" id="CLU_012153_7_0_1"/>
<keyword evidence="3" id="KW-1185">Reference proteome</keyword>
<evidence type="ECO:0000313" key="3">
    <source>
        <dbReference type="Proteomes" id="UP000020467"/>
    </source>
</evidence>
<dbReference type="GO" id="GO:0003959">
    <property type="term" value="F:NADPH dehydrogenase activity"/>
    <property type="evidence" value="ECO:0007669"/>
    <property type="project" value="TreeGrafter"/>
</dbReference>
<name>A0A010QS78_9PEZI</name>
<dbReference type="EMBL" id="JARH01000269">
    <property type="protein sequence ID" value="EXF82977.1"/>
    <property type="molecule type" value="Genomic_DNA"/>
</dbReference>
<dbReference type="InterPro" id="IPR001155">
    <property type="entry name" value="OxRdtase_FMN_N"/>
</dbReference>
<dbReference type="eggNOG" id="KOG0134">
    <property type="taxonomic scope" value="Eukaryota"/>
</dbReference>
<dbReference type="InterPro" id="IPR013785">
    <property type="entry name" value="Aldolase_TIM"/>
</dbReference>
<evidence type="ECO:0000313" key="2">
    <source>
        <dbReference type="EMBL" id="EXF82977.1"/>
    </source>
</evidence>
<reference evidence="2 3" key="1">
    <citation type="submission" date="2014-02" db="EMBL/GenBank/DDBJ databases">
        <title>The genome sequence of Colletotrichum fioriniae PJ7.</title>
        <authorList>
            <person name="Baroncelli R."/>
            <person name="Thon M.R."/>
        </authorList>
    </citation>
    <scope>NUCLEOTIDE SEQUENCE [LARGE SCALE GENOMIC DNA]</scope>
    <source>
        <strain evidence="2 3">PJ7</strain>
    </source>
</reference>
<dbReference type="SUPFAM" id="SSF51395">
    <property type="entry name" value="FMN-linked oxidoreductases"/>
    <property type="match status" value="1"/>
</dbReference>
<comment type="caution">
    <text evidence="2">The sequence shown here is derived from an EMBL/GenBank/DDBJ whole genome shotgun (WGS) entry which is preliminary data.</text>
</comment>
<dbReference type="Pfam" id="PF00724">
    <property type="entry name" value="Oxidored_FMN"/>
    <property type="match status" value="1"/>
</dbReference>
<organism evidence="2 3">
    <name type="scientific">Colletotrichum fioriniae PJ7</name>
    <dbReference type="NCBI Taxonomy" id="1445577"/>
    <lineage>
        <taxon>Eukaryota</taxon>
        <taxon>Fungi</taxon>
        <taxon>Dikarya</taxon>
        <taxon>Ascomycota</taxon>
        <taxon>Pezizomycotina</taxon>
        <taxon>Sordariomycetes</taxon>
        <taxon>Hypocreomycetidae</taxon>
        <taxon>Glomerellales</taxon>
        <taxon>Glomerellaceae</taxon>
        <taxon>Colletotrichum</taxon>
        <taxon>Colletotrichum acutatum species complex</taxon>
    </lineage>
</organism>
<proteinExistence type="predicted"/>
<dbReference type="Gene3D" id="3.20.20.70">
    <property type="entry name" value="Aldolase class I"/>
    <property type="match status" value="1"/>
</dbReference>
<dbReference type="Proteomes" id="UP000020467">
    <property type="component" value="Unassembled WGS sequence"/>
</dbReference>